<comment type="caution">
    <text evidence="1">The sequence shown here is derived from an EMBL/GenBank/DDBJ whole genome shotgun (WGS) entry which is preliminary data.</text>
</comment>
<gene>
    <name evidence="1" type="ORF">FCALED_LOCUS15540</name>
</gene>
<sequence>SKNVKREAKKVMKCERLVLQELMNKELTREQQNRLRNGSHVLIVNVT</sequence>
<evidence type="ECO:0000313" key="1">
    <source>
        <dbReference type="EMBL" id="CAG8739765.1"/>
    </source>
</evidence>
<proteinExistence type="predicted"/>
<organism evidence="1 2">
    <name type="scientific">Funneliformis caledonium</name>
    <dbReference type="NCBI Taxonomy" id="1117310"/>
    <lineage>
        <taxon>Eukaryota</taxon>
        <taxon>Fungi</taxon>
        <taxon>Fungi incertae sedis</taxon>
        <taxon>Mucoromycota</taxon>
        <taxon>Glomeromycotina</taxon>
        <taxon>Glomeromycetes</taxon>
        <taxon>Glomerales</taxon>
        <taxon>Glomeraceae</taxon>
        <taxon>Funneliformis</taxon>
    </lineage>
</organism>
<evidence type="ECO:0000313" key="2">
    <source>
        <dbReference type="Proteomes" id="UP000789570"/>
    </source>
</evidence>
<reference evidence="1" key="1">
    <citation type="submission" date="2021-06" db="EMBL/GenBank/DDBJ databases">
        <authorList>
            <person name="Kallberg Y."/>
            <person name="Tangrot J."/>
            <person name="Rosling A."/>
        </authorList>
    </citation>
    <scope>NUCLEOTIDE SEQUENCE</scope>
    <source>
        <strain evidence="1">UK204</strain>
    </source>
</reference>
<accession>A0A9N9IM20</accession>
<dbReference type="EMBL" id="CAJVPQ010014522">
    <property type="protein sequence ID" value="CAG8739765.1"/>
    <property type="molecule type" value="Genomic_DNA"/>
</dbReference>
<dbReference type="Proteomes" id="UP000789570">
    <property type="component" value="Unassembled WGS sequence"/>
</dbReference>
<protein>
    <submittedName>
        <fullName evidence="1">6718_t:CDS:1</fullName>
    </submittedName>
</protein>
<keyword evidence="2" id="KW-1185">Reference proteome</keyword>
<name>A0A9N9IM20_9GLOM</name>
<dbReference type="AlphaFoldDB" id="A0A9N9IM20"/>
<feature type="non-terminal residue" evidence="1">
    <location>
        <position position="1"/>
    </location>
</feature>